<sequence>MEHKEHDNDNVNDLGLGELRSTWQSQPADKPLDFSVARAQQRKRKLWFYLDLVQACVLFLAGLFFLSLPASLATLIAGPIMLLSAGIMLYYAFNIHRKVIDYTDWSTDGLLQFRRLSYAASIKHLRLNQLGCVISLSFTAVLVILKLLLPASVPSDLMIAFLILSPFLCLLFLYLQKRVRHYQKLGAQVAQLKREFDNA</sequence>
<protein>
    <recommendedName>
        <fullName evidence="4">RDD family protein</fullName>
    </recommendedName>
</protein>
<accession>A0ABV8V8R5</accession>
<keyword evidence="1" id="KW-1133">Transmembrane helix</keyword>
<evidence type="ECO:0000313" key="2">
    <source>
        <dbReference type="EMBL" id="MFC4364296.1"/>
    </source>
</evidence>
<evidence type="ECO:0008006" key="4">
    <source>
        <dbReference type="Google" id="ProtNLM"/>
    </source>
</evidence>
<reference evidence="3" key="1">
    <citation type="journal article" date="2019" name="Int. J. Syst. Evol. Microbiol.">
        <title>The Global Catalogue of Microorganisms (GCM) 10K type strain sequencing project: providing services to taxonomists for standard genome sequencing and annotation.</title>
        <authorList>
            <consortium name="The Broad Institute Genomics Platform"/>
            <consortium name="The Broad Institute Genome Sequencing Center for Infectious Disease"/>
            <person name="Wu L."/>
            <person name="Ma J."/>
        </authorList>
    </citation>
    <scope>NUCLEOTIDE SEQUENCE [LARGE SCALE GENOMIC DNA]</scope>
    <source>
        <strain evidence="3">CECT 8570</strain>
    </source>
</reference>
<name>A0ABV8V8R5_9GAMM</name>
<keyword evidence="1" id="KW-0472">Membrane</keyword>
<dbReference type="Proteomes" id="UP001595840">
    <property type="component" value="Unassembled WGS sequence"/>
</dbReference>
<keyword evidence="1" id="KW-0812">Transmembrane</keyword>
<feature type="transmembrane region" description="Helical" evidence="1">
    <location>
        <begin position="157"/>
        <end position="175"/>
    </location>
</feature>
<comment type="caution">
    <text evidence="2">The sequence shown here is derived from an EMBL/GenBank/DDBJ whole genome shotgun (WGS) entry which is preliminary data.</text>
</comment>
<feature type="transmembrane region" description="Helical" evidence="1">
    <location>
        <begin position="130"/>
        <end position="151"/>
    </location>
</feature>
<organism evidence="2 3">
    <name type="scientific">Simiduia curdlanivorans</name>
    <dbReference type="NCBI Taxonomy" id="1492769"/>
    <lineage>
        <taxon>Bacteria</taxon>
        <taxon>Pseudomonadati</taxon>
        <taxon>Pseudomonadota</taxon>
        <taxon>Gammaproteobacteria</taxon>
        <taxon>Cellvibrionales</taxon>
        <taxon>Cellvibrionaceae</taxon>
        <taxon>Simiduia</taxon>
    </lineage>
</organism>
<keyword evidence="3" id="KW-1185">Reference proteome</keyword>
<proteinExistence type="predicted"/>
<evidence type="ECO:0000256" key="1">
    <source>
        <dbReference type="SAM" id="Phobius"/>
    </source>
</evidence>
<dbReference type="RefSeq" id="WP_290262334.1">
    <property type="nucleotide sequence ID" value="NZ_JAUFQG010000004.1"/>
</dbReference>
<gene>
    <name evidence="2" type="ORF">ACFOX3_18450</name>
</gene>
<evidence type="ECO:0000313" key="3">
    <source>
        <dbReference type="Proteomes" id="UP001595840"/>
    </source>
</evidence>
<dbReference type="EMBL" id="JBHSCX010000021">
    <property type="protein sequence ID" value="MFC4364296.1"/>
    <property type="molecule type" value="Genomic_DNA"/>
</dbReference>
<feature type="transmembrane region" description="Helical" evidence="1">
    <location>
        <begin position="46"/>
        <end position="66"/>
    </location>
</feature>
<feature type="transmembrane region" description="Helical" evidence="1">
    <location>
        <begin position="72"/>
        <end position="93"/>
    </location>
</feature>